<dbReference type="InterPro" id="IPR036271">
    <property type="entry name" value="Tet_transcr_reg_TetR-rel_C_sf"/>
</dbReference>
<feature type="domain" description="Tetracyclin repressor-like C-terminal" evidence="3">
    <location>
        <begin position="2"/>
        <end position="66"/>
    </location>
</feature>
<organism evidence="4 5">
    <name type="scientific">Nocardia acididurans</name>
    <dbReference type="NCBI Taxonomy" id="2802282"/>
    <lineage>
        <taxon>Bacteria</taxon>
        <taxon>Bacillati</taxon>
        <taxon>Actinomycetota</taxon>
        <taxon>Actinomycetes</taxon>
        <taxon>Mycobacteriales</taxon>
        <taxon>Nocardiaceae</taxon>
        <taxon>Nocardia</taxon>
    </lineage>
</organism>
<dbReference type="Gene3D" id="1.10.357.10">
    <property type="entry name" value="Tetracycline Repressor, domain 2"/>
    <property type="match status" value="1"/>
</dbReference>
<accession>A0ABS1M252</accession>
<protein>
    <submittedName>
        <fullName evidence="4">TetR/AcrR family transcriptional regulator C-terminal ligand-binding domain-containing protein</fullName>
    </submittedName>
</protein>
<reference evidence="4 5" key="1">
    <citation type="submission" date="2021-01" db="EMBL/GenBank/DDBJ databases">
        <title>WGS of actinomycetes isolated from Thailand.</title>
        <authorList>
            <person name="Thawai C."/>
        </authorList>
    </citation>
    <scope>NUCLEOTIDE SEQUENCE [LARGE SCALE GENOMIC DNA]</scope>
    <source>
        <strain evidence="4 5">LPG 2</strain>
    </source>
</reference>
<dbReference type="RefSeq" id="WP_201946192.1">
    <property type="nucleotide sequence ID" value="NZ_JAERRJ010000003.1"/>
</dbReference>
<gene>
    <name evidence="4" type="ORF">JK358_08270</name>
</gene>
<comment type="caution">
    <text evidence="4">The sequence shown here is derived from an EMBL/GenBank/DDBJ whole genome shotgun (WGS) entry which is preliminary data.</text>
</comment>
<evidence type="ECO:0000256" key="1">
    <source>
        <dbReference type="ARBA" id="ARBA00023015"/>
    </source>
</evidence>
<dbReference type="InterPro" id="IPR011075">
    <property type="entry name" value="TetR_C"/>
</dbReference>
<keyword evidence="1" id="KW-0805">Transcription regulation</keyword>
<dbReference type="SUPFAM" id="SSF48498">
    <property type="entry name" value="Tetracyclin repressor-like, C-terminal domain"/>
    <property type="match status" value="1"/>
</dbReference>
<keyword evidence="5" id="KW-1185">Reference proteome</keyword>
<evidence type="ECO:0000256" key="2">
    <source>
        <dbReference type="ARBA" id="ARBA00023163"/>
    </source>
</evidence>
<dbReference type="Pfam" id="PF16859">
    <property type="entry name" value="TetR_C_11"/>
    <property type="match status" value="1"/>
</dbReference>
<keyword evidence="2" id="KW-0804">Transcription</keyword>
<name>A0ABS1M252_9NOCA</name>
<proteinExistence type="predicted"/>
<evidence type="ECO:0000313" key="5">
    <source>
        <dbReference type="Proteomes" id="UP000602198"/>
    </source>
</evidence>
<dbReference type="EMBL" id="JAERRJ010000003">
    <property type="protein sequence ID" value="MBL1074391.1"/>
    <property type="molecule type" value="Genomic_DNA"/>
</dbReference>
<evidence type="ECO:0000259" key="3">
    <source>
        <dbReference type="Pfam" id="PF16859"/>
    </source>
</evidence>
<sequence length="79" mass="8352">MAAARRQIFADRCRRAEPVVTRAVERGELPAGTDPVRVLSTLAAPIHFQLLVTGEPVDERTADQSAAVTLAAARAGALT</sequence>
<evidence type="ECO:0000313" key="4">
    <source>
        <dbReference type="EMBL" id="MBL1074391.1"/>
    </source>
</evidence>
<dbReference type="Proteomes" id="UP000602198">
    <property type="component" value="Unassembled WGS sequence"/>
</dbReference>